<feature type="compositionally biased region" description="Basic and acidic residues" evidence="1">
    <location>
        <begin position="624"/>
        <end position="633"/>
    </location>
</feature>
<feature type="region of interest" description="Disordered" evidence="1">
    <location>
        <begin position="718"/>
        <end position="866"/>
    </location>
</feature>
<gene>
    <name evidence="2" type="ORF">ABVK25_006858</name>
</gene>
<evidence type="ECO:0000313" key="3">
    <source>
        <dbReference type="Proteomes" id="UP001590951"/>
    </source>
</evidence>
<dbReference type="Proteomes" id="UP001590951">
    <property type="component" value="Unassembled WGS sequence"/>
</dbReference>
<proteinExistence type="predicted"/>
<protein>
    <submittedName>
        <fullName evidence="2">Uncharacterized protein</fullName>
    </submittedName>
</protein>
<dbReference type="PANTHER" id="PTHR21705:SF11">
    <property type="entry name" value="FHIP FAMILY PROTEIN CG3558"/>
    <property type="match status" value="1"/>
</dbReference>
<feature type="compositionally biased region" description="Low complexity" evidence="1">
    <location>
        <begin position="748"/>
        <end position="759"/>
    </location>
</feature>
<accession>A0ABR4B4W5</accession>
<dbReference type="InterPro" id="IPR019384">
    <property type="entry name" value="FHIP"/>
</dbReference>
<reference evidence="2 3" key="1">
    <citation type="submission" date="2024-09" db="EMBL/GenBank/DDBJ databases">
        <title>Rethinking Asexuality: The Enigmatic Case of Functional Sexual Genes in Lepraria (Stereocaulaceae).</title>
        <authorList>
            <person name="Doellman M."/>
            <person name="Sun Y."/>
            <person name="Barcenas-Pena A."/>
            <person name="Lumbsch H.T."/>
            <person name="Grewe F."/>
        </authorList>
    </citation>
    <scope>NUCLEOTIDE SEQUENCE [LARGE SCALE GENOMIC DNA]</scope>
    <source>
        <strain evidence="2 3">Grewe 0041</strain>
    </source>
</reference>
<feature type="compositionally biased region" description="Polar residues" evidence="1">
    <location>
        <begin position="13"/>
        <end position="24"/>
    </location>
</feature>
<feature type="compositionally biased region" description="Low complexity" evidence="1">
    <location>
        <begin position="852"/>
        <end position="862"/>
    </location>
</feature>
<sequence length="914" mass="101502">MDILSKLVGSPGASPSKQANTPQQRSIRFKKVHDQLQQIWRRNNSSKQDAPADAVLVCFESIKRILEDEVQTPAPHLCARHVSTFKVYTTLAQVASRYYDEALIYETLDIFKILIESEEVEFLEEKGFADTLIGFISKISTTGPIMVSVDTEGRIVEVLFGVAAKLRLQPKLLPMWFRPTTRTETGINTKADKNGFPLFYLTLDYVHHDGRVGDFARTGLLYIIESATHSEELEKWIVESDLATLMASGLGALYSQLSRKLVLSFTGDSIPAIISFSEASRPLTPLDAEKTTSPDFQAHLATFLSHLVFWQDILEHCNSDEVKQSLLDHFKFLFLQQLLYPSLIESSDVDGGSSVAVLTYLRCIIESIDHAELLHVTLQYLLALPDETEESSTPARPTTLARRRKSQTLISSLAQGQEKPMPDLFTLVDLVLTSLQSRNQQTVTATLRLVSVLLRSQHQYAVSSIIKSRPSSDSLPVRTIDAHNRDTAMLFSFAEDLIEHDDLRELYETHLQDARTLLESHCCSARLLTLPGSAVADLSSIKEHSRLVQPHVIRLDDPLIKSLVSLLEDFLVNDIGTNLSLTQAFSTLASCGNTCLNFWLLGDPVQREDALDQGVASDDDVDDSDHGDTITINKDSDSKLAASEITLKPRDFKAFNQELDRPTHSTSPVFTALDSLVQQVERFRHDIQEFDTYLAERRHVFRVGEDIDKAIANDLPLSRRSQESSRPSHSQVRGVPQIGSISQRLRSDASSATVSRSSSPRGRQLNDSSTSTLVGRLNHLRISPSPSPSKPGSRTFSPSPLQKDSVPSDSTPSSPPKSAIKPMGPADALHQNIKVKTRSNINDRIDTPDIGSSETSSIRSESVTPDAKNADEIREVTLSHLLTNVIILQEFILELAAIVQVRASLFGEVKFYDC</sequence>
<name>A0ABR4B4W5_9LECA</name>
<keyword evidence="3" id="KW-1185">Reference proteome</keyword>
<feature type="compositionally biased region" description="Low complexity" evidence="1">
    <location>
        <begin position="803"/>
        <end position="818"/>
    </location>
</feature>
<dbReference type="PANTHER" id="PTHR21705">
    <property type="entry name" value="RAI16 PROTEIN-RELATED"/>
    <property type="match status" value="1"/>
</dbReference>
<dbReference type="EMBL" id="JBHFEH010000024">
    <property type="protein sequence ID" value="KAL2052917.1"/>
    <property type="molecule type" value="Genomic_DNA"/>
</dbReference>
<comment type="caution">
    <text evidence="2">The sequence shown here is derived from an EMBL/GenBank/DDBJ whole genome shotgun (WGS) entry which is preliminary data.</text>
</comment>
<feature type="region of interest" description="Disordered" evidence="1">
    <location>
        <begin position="614"/>
        <end position="633"/>
    </location>
</feature>
<feature type="region of interest" description="Disordered" evidence="1">
    <location>
        <begin position="1"/>
        <end position="24"/>
    </location>
</feature>
<organism evidence="2 3">
    <name type="scientific">Lepraria finkii</name>
    <dbReference type="NCBI Taxonomy" id="1340010"/>
    <lineage>
        <taxon>Eukaryota</taxon>
        <taxon>Fungi</taxon>
        <taxon>Dikarya</taxon>
        <taxon>Ascomycota</taxon>
        <taxon>Pezizomycotina</taxon>
        <taxon>Lecanoromycetes</taxon>
        <taxon>OSLEUM clade</taxon>
        <taxon>Lecanoromycetidae</taxon>
        <taxon>Lecanorales</taxon>
        <taxon>Lecanorineae</taxon>
        <taxon>Stereocaulaceae</taxon>
        <taxon>Lepraria</taxon>
    </lineage>
</organism>
<dbReference type="Pfam" id="PF10257">
    <property type="entry name" value="RAI16-like"/>
    <property type="match status" value="1"/>
</dbReference>
<evidence type="ECO:0000256" key="1">
    <source>
        <dbReference type="SAM" id="MobiDB-lite"/>
    </source>
</evidence>
<evidence type="ECO:0000313" key="2">
    <source>
        <dbReference type="EMBL" id="KAL2052917.1"/>
    </source>
</evidence>